<keyword evidence="4 7" id="KW-0812">Transmembrane</keyword>
<evidence type="ECO:0000256" key="7">
    <source>
        <dbReference type="SAM" id="Phobius"/>
    </source>
</evidence>
<sequence>MSTPKPRSPSAGGVSNGFRTPLQLVRTAAIPLPRFQALPARPQTAEPATKPAVALSGAAWARHYRTRLRFTDAGVIIAVVGTAFLARFVLGAPIPSAAEIPRGYWLTPALVAFAWIVALATFRTRDPRIVGVGATEYKLVINASALAFGMLAIVCLLLQVDTARPYFVLALPLGVAALVLERWIWRKWLIRQRRFGHYLATAIVVGDSDEVEYVVRQIDEKSGAAYHVVGAAIDGSNTGAVAVGDHIVPIVADFGNVASAARLMRVDAVIVAGHPKLGTKYIRSLGWDLERTSAELVLSSRLTDVAGPRIHFRPVEGLPLIHVEIPQYDGAKHILKRALDVVLASAALLLLSPLLAFIAVLVKVDTPGPALFRQERLGRNGRPFHMLKFRSMVRTAEDDLAGLLDKNEGAGVLFKIRSDPRITPVGRFIRKYSLDELPQLWNIVKGQMSVVGPRPPLPSEVQNYETHMHRRLYIKPGLTGMWQVNGRSNLSWEESVRLDLYYVENWSLAGDLMIIWRTVKIVLRPLGAY</sequence>
<accession>A0A1B1BNM3</accession>
<dbReference type="STRING" id="670052.PA27867_3176"/>
<feature type="transmembrane region" description="Helical" evidence="7">
    <location>
        <begin position="341"/>
        <end position="362"/>
    </location>
</feature>
<evidence type="ECO:0000256" key="1">
    <source>
        <dbReference type="ARBA" id="ARBA00004141"/>
    </source>
</evidence>
<dbReference type="GO" id="GO:0016020">
    <property type="term" value="C:membrane"/>
    <property type="evidence" value="ECO:0007669"/>
    <property type="project" value="UniProtKB-SubCell"/>
</dbReference>
<dbReference type="PANTHER" id="PTHR30576:SF10">
    <property type="entry name" value="SLL5057 PROTEIN"/>
    <property type="match status" value="1"/>
</dbReference>
<evidence type="ECO:0000256" key="5">
    <source>
        <dbReference type="ARBA" id="ARBA00022989"/>
    </source>
</evidence>
<feature type="transmembrane region" description="Helical" evidence="7">
    <location>
        <begin position="70"/>
        <end position="90"/>
    </location>
</feature>
<feature type="transmembrane region" description="Helical" evidence="7">
    <location>
        <begin position="139"/>
        <end position="160"/>
    </location>
</feature>
<evidence type="ECO:0000313" key="10">
    <source>
        <dbReference type="Proteomes" id="UP000092582"/>
    </source>
</evidence>
<dbReference type="AlphaFoldDB" id="A0A1B1BNM3"/>
<evidence type="ECO:0000256" key="4">
    <source>
        <dbReference type="ARBA" id="ARBA00022692"/>
    </source>
</evidence>
<keyword evidence="10" id="KW-1185">Reference proteome</keyword>
<evidence type="ECO:0000256" key="6">
    <source>
        <dbReference type="ARBA" id="ARBA00023136"/>
    </source>
</evidence>
<evidence type="ECO:0000313" key="9">
    <source>
        <dbReference type="EMBL" id="ANP74106.1"/>
    </source>
</evidence>
<feature type="transmembrane region" description="Helical" evidence="7">
    <location>
        <begin position="166"/>
        <end position="185"/>
    </location>
</feature>
<protein>
    <submittedName>
        <fullName evidence="9">Polyprenyl glycosylphosphotransferase</fullName>
    </submittedName>
</protein>
<organism evidence="9 10">
    <name type="scientific">Cryobacterium arcticum</name>
    <dbReference type="NCBI Taxonomy" id="670052"/>
    <lineage>
        <taxon>Bacteria</taxon>
        <taxon>Bacillati</taxon>
        <taxon>Actinomycetota</taxon>
        <taxon>Actinomycetes</taxon>
        <taxon>Micrococcales</taxon>
        <taxon>Microbacteriaceae</taxon>
        <taxon>Cryobacterium</taxon>
    </lineage>
</organism>
<feature type="domain" description="Bacterial sugar transferase" evidence="8">
    <location>
        <begin position="336"/>
        <end position="523"/>
    </location>
</feature>
<gene>
    <name evidence="9" type="ORF">PA27867_3176</name>
</gene>
<dbReference type="NCBIfam" id="TIGR03025">
    <property type="entry name" value="EPS_sugtrans"/>
    <property type="match status" value="1"/>
</dbReference>
<dbReference type="EMBL" id="CP016282">
    <property type="protein sequence ID" value="ANP74106.1"/>
    <property type="molecule type" value="Genomic_DNA"/>
</dbReference>
<dbReference type="RefSeq" id="WP_084021233.1">
    <property type="nucleotide sequence ID" value="NZ_CP016282.1"/>
</dbReference>
<dbReference type="KEGG" id="cart:PA27867_3176"/>
<comment type="similarity">
    <text evidence="2">Belongs to the bacterial sugar transferase family.</text>
</comment>
<evidence type="ECO:0000256" key="3">
    <source>
        <dbReference type="ARBA" id="ARBA00022679"/>
    </source>
</evidence>
<dbReference type="Proteomes" id="UP000092582">
    <property type="component" value="Chromosome 1"/>
</dbReference>
<name>A0A1B1BNM3_9MICO</name>
<keyword evidence="6 7" id="KW-0472">Membrane</keyword>
<proteinExistence type="inferred from homology"/>
<keyword evidence="3 9" id="KW-0808">Transferase</keyword>
<dbReference type="Pfam" id="PF13727">
    <property type="entry name" value="CoA_binding_3"/>
    <property type="match status" value="1"/>
</dbReference>
<dbReference type="PANTHER" id="PTHR30576">
    <property type="entry name" value="COLANIC BIOSYNTHESIS UDP-GLUCOSE LIPID CARRIER TRANSFERASE"/>
    <property type="match status" value="1"/>
</dbReference>
<feature type="transmembrane region" description="Helical" evidence="7">
    <location>
        <begin position="102"/>
        <end position="119"/>
    </location>
</feature>
<reference evidence="9 10" key="1">
    <citation type="submission" date="2016-06" db="EMBL/GenBank/DDBJ databases">
        <title>Genome sequencing of Cryobacterium arcticum PAMC 27867.</title>
        <authorList>
            <person name="Lee J."/>
            <person name="Kim O.-S."/>
        </authorList>
    </citation>
    <scope>NUCLEOTIDE SEQUENCE [LARGE SCALE GENOMIC DNA]</scope>
    <source>
        <strain evidence="9 10">PAMC 27867</strain>
    </source>
</reference>
<dbReference type="Pfam" id="PF02397">
    <property type="entry name" value="Bac_transf"/>
    <property type="match status" value="1"/>
</dbReference>
<dbReference type="PATRIC" id="fig|670052.7.peg.3268"/>
<dbReference type="GO" id="GO:0016780">
    <property type="term" value="F:phosphotransferase activity, for other substituted phosphate groups"/>
    <property type="evidence" value="ECO:0007669"/>
    <property type="project" value="TreeGrafter"/>
</dbReference>
<comment type="subcellular location">
    <subcellularLocation>
        <location evidence="1">Membrane</location>
        <topology evidence="1">Multi-pass membrane protein</topology>
    </subcellularLocation>
</comment>
<dbReference type="InterPro" id="IPR003362">
    <property type="entry name" value="Bact_transf"/>
</dbReference>
<evidence type="ECO:0000256" key="2">
    <source>
        <dbReference type="ARBA" id="ARBA00006464"/>
    </source>
</evidence>
<keyword evidence="5 7" id="KW-1133">Transmembrane helix</keyword>
<evidence type="ECO:0000259" key="8">
    <source>
        <dbReference type="Pfam" id="PF02397"/>
    </source>
</evidence>
<dbReference type="OrthoDB" id="9808602at2"/>
<dbReference type="InterPro" id="IPR017475">
    <property type="entry name" value="EPS_sugar_tfrase"/>
</dbReference>